<sequence length="96" mass="10526">MYRNIIKPVLDFLIALIAFIVLSPIFVNAFINAKAKVGKHCVINTKANIKHNVQIGDFCHISTCTRINGDVIVSRRTFIGSNATISNGITIADKVL</sequence>
<dbReference type="EMBL" id="CP110230">
    <property type="protein sequence ID" value="UZD40070.1"/>
    <property type="molecule type" value="Genomic_DNA"/>
</dbReference>
<feature type="transmembrane region" description="Helical" evidence="2">
    <location>
        <begin position="12"/>
        <end position="31"/>
    </location>
</feature>
<protein>
    <submittedName>
        <fullName evidence="3">Uncharacterized protein</fullName>
    </submittedName>
</protein>
<gene>
    <name evidence="3" type="ORF">OL231_07725</name>
</gene>
<dbReference type="PANTHER" id="PTHR43300">
    <property type="entry name" value="ACETYLTRANSFERASE"/>
    <property type="match status" value="1"/>
</dbReference>
<organism evidence="3 4">
    <name type="scientific">Capnocytophaga ochracea</name>
    <dbReference type="NCBI Taxonomy" id="1018"/>
    <lineage>
        <taxon>Bacteria</taxon>
        <taxon>Pseudomonadati</taxon>
        <taxon>Bacteroidota</taxon>
        <taxon>Flavobacteriia</taxon>
        <taxon>Flavobacteriales</taxon>
        <taxon>Flavobacteriaceae</taxon>
        <taxon>Capnocytophaga</taxon>
    </lineage>
</organism>
<accession>A0AA46W7N2</accession>
<evidence type="ECO:0000256" key="1">
    <source>
        <dbReference type="ARBA" id="ARBA00007274"/>
    </source>
</evidence>
<keyword evidence="2" id="KW-1133">Transmembrane helix</keyword>
<dbReference type="Proteomes" id="UP001163262">
    <property type="component" value="Chromosome"/>
</dbReference>
<comment type="similarity">
    <text evidence="1">Belongs to the transferase hexapeptide repeat family.</text>
</comment>
<dbReference type="SUPFAM" id="SSF51161">
    <property type="entry name" value="Trimeric LpxA-like enzymes"/>
    <property type="match status" value="1"/>
</dbReference>
<reference evidence="3" key="1">
    <citation type="submission" date="2022-10" db="EMBL/GenBank/DDBJ databases">
        <title>Complete genome sequence of Capnocytophaga ochracea KCOM 2812 isolated from actinomycosis lesion.</title>
        <authorList>
            <person name="Kook J.-K."/>
            <person name="Park S.-N."/>
            <person name="Lim Y.K."/>
        </authorList>
    </citation>
    <scope>NUCLEOTIDE SEQUENCE</scope>
    <source>
        <strain evidence="3">KCOM 28121</strain>
    </source>
</reference>
<dbReference type="RefSeq" id="WP_264859995.1">
    <property type="nucleotide sequence ID" value="NZ_CP110230.1"/>
</dbReference>
<keyword evidence="2" id="KW-0472">Membrane</keyword>
<evidence type="ECO:0000313" key="4">
    <source>
        <dbReference type="Proteomes" id="UP001163262"/>
    </source>
</evidence>
<dbReference type="InterPro" id="IPR011004">
    <property type="entry name" value="Trimer_LpxA-like_sf"/>
</dbReference>
<dbReference type="InterPro" id="IPR050179">
    <property type="entry name" value="Trans_hexapeptide_repeat"/>
</dbReference>
<evidence type="ECO:0000256" key="2">
    <source>
        <dbReference type="SAM" id="Phobius"/>
    </source>
</evidence>
<dbReference type="Gene3D" id="2.160.10.10">
    <property type="entry name" value="Hexapeptide repeat proteins"/>
    <property type="match status" value="1"/>
</dbReference>
<keyword evidence="2" id="KW-0812">Transmembrane</keyword>
<name>A0AA46W7N2_CAPOC</name>
<evidence type="ECO:0000313" key="3">
    <source>
        <dbReference type="EMBL" id="UZD40070.1"/>
    </source>
</evidence>
<proteinExistence type="inferred from homology"/>
<dbReference type="AlphaFoldDB" id="A0AA46W7N2"/>
<dbReference type="PANTHER" id="PTHR43300:SF7">
    <property type="entry name" value="UDP-N-ACETYLBACILLOSAMINE N-ACETYLTRANSFERASE"/>
    <property type="match status" value="1"/>
</dbReference>